<dbReference type="EMBL" id="PIPJ01000002">
    <property type="protein sequence ID" value="RUO22298.1"/>
    <property type="molecule type" value="Genomic_DNA"/>
</dbReference>
<dbReference type="Proteomes" id="UP000288395">
    <property type="component" value="Unassembled WGS sequence"/>
</dbReference>
<name>A0A432VZY4_9GAMM</name>
<dbReference type="Gene3D" id="2.60.120.10">
    <property type="entry name" value="Jelly Rolls"/>
    <property type="match status" value="1"/>
</dbReference>
<comment type="caution">
    <text evidence="2">The sequence shown here is derived from an EMBL/GenBank/DDBJ whole genome shotgun (WGS) entry which is preliminary data.</text>
</comment>
<dbReference type="CDD" id="cd20301">
    <property type="entry name" value="cupin_ChrR"/>
    <property type="match status" value="1"/>
</dbReference>
<protein>
    <submittedName>
        <fullName evidence="2">Transcriptional regulator</fullName>
    </submittedName>
</protein>
<dbReference type="InterPro" id="IPR011051">
    <property type="entry name" value="RmlC_Cupin_sf"/>
</dbReference>
<dbReference type="Gene3D" id="1.10.10.1320">
    <property type="entry name" value="Anti-sigma factor, zinc-finger domain"/>
    <property type="match status" value="1"/>
</dbReference>
<dbReference type="InterPro" id="IPR025979">
    <property type="entry name" value="ChrR-like_cupin_dom"/>
</dbReference>
<reference evidence="3" key="1">
    <citation type="journal article" date="2018" name="Front. Microbiol.">
        <title>Genome-Based Analysis Reveals the Taxonomy and Diversity of the Family Idiomarinaceae.</title>
        <authorList>
            <person name="Liu Y."/>
            <person name="Lai Q."/>
            <person name="Shao Z."/>
        </authorList>
    </citation>
    <scope>NUCLEOTIDE SEQUENCE [LARGE SCALE GENOMIC DNA]</scope>
    <source>
        <strain evidence="3">GBPy7</strain>
    </source>
</reference>
<dbReference type="RefSeq" id="WP_126765742.1">
    <property type="nucleotide sequence ID" value="NZ_PIPJ01000002.1"/>
</dbReference>
<dbReference type="InterPro" id="IPR012807">
    <property type="entry name" value="Anti-sigma_ChrR"/>
</dbReference>
<keyword evidence="3" id="KW-1185">Reference proteome</keyword>
<dbReference type="AlphaFoldDB" id="A0A432VZY4"/>
<accession>A0A432VZY4</accession>
<dbReference type="OrthoDB" id="2988517at2"/>
<evidence type="ECO:0000313" key="2">
    <source>
        <dbReference type="EMBL" id="RUO22298.1"/>
    </source>
</evidence>
<evidence type="ECO:0000259" key="1">
    <source>
        <dbReference type="Pfam" id="PF12973"/>
    </source>
</evidence>
<dbReference type="Pfam" id="PF12973">
    <property type="entry name" value="Cupin_7"/>
    <property type="match status" value="1"/>
</dbReference>
<dbReference type="InterPro" id="IPR041916">
    <property type="entry name" value="Anti_sigma_zinc_sf"/>
</dbReference>
<feature type="domain" description="ChrR-like cupin" evidence="1">
    <location>
        <begin position="111"/>
        <end position="193"/>
    </location>
</feature>
<evidence type="ECO:0000313" key="3">
    <source>
        <dbReference type="Proteomes" id="UP000288395"/>
    </source>
</evidence>
<gene>
    <name evidence="2" type="ORF">CWE08_03675</name>
</gene>
<sequence length="220" mass="24379">MIKFHPTEELLVKYTQGELDASLCLVIGTHIDMCPVCANTVKDIEENVAAEMLNKSSRFATAEMDNMLEQIMSSSAPQTVFREPTLKEVSLEGKQFKVPPTLGRLGSRLGPWSKVPGSVWRAPVDIEGEQNINLIYMAAGAAVPEHTHRGSEATLVLNGSFADEYDRYDDGDFIYLGDSHRHSPQTAQEDCLTLAWLDAPLQFTSGVARLLNPFSSLFFR</sequence>
<dbReference type="NCBIfam" id="TIGR02451">
    <property type="entry name" value="anti_sig_ChrR"/>
    <property type="match status" value="1"/>
</dbReference>
<dbReference type="SUPFAM" id="SSF51182">
    <property type="entry name" value="RmlC-like cupins"/>
    <property type="match status" value="1"/>
</dbReference>
<dbReference type="InterPro" id="IPR014710">
    <property type="entry name" value="RmlC-like_jellyroll"/>
</dbReference>
<organism evidence="2 3">
    <name type="scientific">Aliidiomarina iranensis</name>
    <dbReference type="NCBI Taxonomy" id="1434071"/>
    <lineage>
        <taxon>Bacteria</taxon>
        <taxon>Pseudomonadati</taxon>
        <taxon>Pseudomonadota</taxon>
        <taxon>Gammaproteobacteria</taxon>
        <taxon>Alteromonadales</taxon>
        <taxon>Idiomarinaceae</taxon>
        <taxon>Aliidiomarina</taxon>
    </lineage>
</organism>
<proteinExistence type="predicted"/>